<dbReference type="PANTHER" id="PTHR11671">
    <property type="entry name" value="V-TYPE ATP SYNTHASE SUBUNIT D"/>
    <property type="match status" value="1"/>
</dbReference>
<dbReference type="RefSeq" id="WP_201845238.1">
    <property type="nucleotide sequence ID" value="NZ_JABBYC010000003.1"/>
</dbReference>
<keyword evidence="3" id="KW-0406">Ion transport</keyword>
<organism evidence="4 5">
    <name type="scientific">Myceligenerans indicum</name>
    <dbReference type="NCBI Taxonomy" id="2593663"/>
    <lineage>
        <taxon>Bacteria</taxon>
        <taxon>Bacillati</taxon>
        <taxon>Actinomycetota</taxon>
        <taxon>Actinomycetes</taxon>
        <taxon>Micrococcales</taxon>
        <taxon>Promicromonosporaceae</taxon>
        <taxon>Myceligenerans</taxon>
    </lineage>
</organism>
<proteinExistence type="inferred from homology"/>
<accession>A0ABS1LGZ4</accession>
<evidence type="ECO:0000313" key="5">
    <source>
        <dbReference type="Proteomes" id="UP000675409"/>
    </source>
</evidence>
<comment type="similarity">
    <text evidence="1">Belongs to the V-ATPase D subunit family.</text>
</comment>
<protein>
    <submittedName>
        <fullName evidence="4">V-type ATPase, D subunit</fullName>
    </submittedName>
</protein>
<name>A0ABS1LGZ4_9MICO</name>
<evidence type="ECO:0000256" key="2">
    <source>
        <dbReference type="ARBA" id="ARBA00022448"/>
    </source>
</evidence>
<gene>
    <name evidence="4" type="ORF">HGK34_03805</name>
</gene>
<comment type="caution">
    <text evidence="4">The sequence shown here is derived from an EMBL/GenBank/DDBJ whole genome shotgun (WGS) entry which is preliminary data.</text>
</comment>
<evidence type="ECO:0000256" key="3">
    <source>
        <dbReference type="ARBA" id="ARBA00023065"/>
    </source>
</evidence>
<dbReference type="InterPro" id="IPR002699">
    <property type="entry name" value="V_ATPase_D"/>
</dbReference>
<evidence type="ECO:0000313" key="4">
    <source>
        <dbReference type="EMBL" id="MBL0885413.1"/>
    </source>
</evidence>
<reference evidence="4 5" key="1">
    <citation type="journal article" date="2021" name="Arch. Microbiol.">
        <title>Myceligenerans indicum sp. nov., an actinobacterium isolated from mangrove sediment of Sundarbans, India.</title>
        <authorList>
            <person name="Asha K."/>
            <person name="Bhadury P."/>
        </authorList>
    </citation>
    <scope>NUCLEOTIDE SEQUENCE [LARGE SCALE GENOMIC DNA]</scope>
    <source>
        <strain evidence="4 5">I2</strain>
    </source>
</reference>
<keyword evidence="2" id="KW-0813">Transport</keyword>
<dbReference type="Gene3D" id="1.10.287.3240">
    <property type="match status" value="1"/>
</dbReference>
<dbReference type="EMBL" id="JABBYC010000003">
    <property type="protein sequence ID" value="MBL0885413.1"/>
    <property type="molecule type" value="Genomic_DNA"/>
</dbReference>
<evidence type="ECO:0000256" key="1">
    <source>
        <dbReference type="ARBA" id="ARBA00005850"/>
    </source>
</evidence>
<keyword evidence="5" id="KW-1185">Reference proteome</keyword>
<dbReference type="Pfam" id="PF01813">
    <property type="entry name" value="ATP-synt_D"/>
    <property type="match status" value="1"/>
</dbReference>
<sequence length="217" mass="24060">MMAQLRVPPGRTGRLWLRDRLALADRGVSLLERKLRILLATQQRLAIQLEDARHDWTRCAAEARRWALRAGLAGGRRSFRLASGAPTAQVRFGWTVVMGVRYPDRAECDLPGSDRAAVVVGNAAVVHARAAHRRAVQAGAQYAAALAAVRTVDQEVDTTRARARALRRHWIPRLRAELTRTELALEEAERADAIRLRWASGTGGGSGRIDRQDPGRR</sequence>
<dbReference type="Proteomes" id="UP000675409">
    <property type="component" value="Unassembled WGS sequence"/>
</dbReference>